<dbReference type="OrthoDB" id="6430908at2759"/>
<accession>A0A9C6WXF0</accession>
<evidence type="ECO:0000313" key="12">
    <source>
        <dbReference type="RefSeq" id="XP_052119898.1"/>
    </source>
</evidence>
<evidence type="ECO:0000256" key="4">
    <source>
        <dbReference type="ARBA" id="ARBA00022692"/>
    </source>
</evidence>
<dbReference type="AlphaFoldDB" id="A0A9C6WXF0"/>
<feature type="transmembrane region" description="Helical" evidence="9">
    <location>
        <begin position="256"/>
        <end position="278"/>
    </location>
</feature>
<dbReference type="PANTHER" id="PTHR42643:SF24">
    <property type="entry name" value="IONOTROPIC RECEPTOR 60A"/>
    <property type="match status" value="1"/>
</dbReference>
<dbReference type="Pfam" id="PF00060">
    <property type="entry name" value="Lig_chan"/>
    <property type="match status" value="1"/>
</dbReference>
<dbReference type="InterPro" id="IPR052192">
    <property type="entry name" value="Insect_Ionotropic_Sensory_Rcpt"/>
</dbReference>
<keyword evidence="3" id="KW-1003">Cell membrane</keyword>
<evidence type="ECO:0000256" key="2">
    <source>
        <dbReference type="ARBA" id="ARBA00008685"/>
    </source>
</evidence>
<comment type="similarity">
    <text evidence="2">Belongs to the glutamate-gated ion channel (TC 1.A.10.1) family.</text>
</comment>
<name>A0A9C6WXF0_FRAOC</name>
<dbReference type="Gene3D" id="1.10.287.70">
    <property type="match status" value="1"/>
</dbReference>
<gene>
    <name evidence="12" type="primary">LOC113211877</name>
</gene>
<dbReference type="GO" id="GO:0015276">
    <property type="term" value="F:ligand-gated monoatomic ion channel activity"/>
    <property type="evidence" value="ECO:0007669"/>
    <property type="project" value="InterPro"/>
</dbReference>
<reference evidence="12" key="1">
    <citation type="submission" date="2025-08" db="UniProtKB">
        <authorList>
            <consortium name="RefSeq"/>
        </authorList>
    </citation>
    <scope>IDENTIFICATION</scope>
    <source>
        <tissue evidence="12">Whole organism</tissue>
    </source>
</reference>
<keyword evidence="11" id="KW-1185">Reference proteome</keyword>
<comment type="subcellular location">
    <subcellularLocation>
        <location evidence="1">Cell membrane</location>
        <topology evidence="1">Multi-pass membrane protein</topology>
    </subcellularLocation>
</comment>
<keyword evidence="4 9" id="KW-0812">Transmembrane</keyword>
<sequence length="293" mass="33619">MTCEFTNAMWGVTIGSAFCVAVVLFSLTRRSDICLQVLAPLVSQSFPERALSNIFCRQSSPHRIVYGSWLLVSVVISSAYQGQLRTQLSVGKMKGEIDTLEELAESNLSILMGIELRPSASSLLPARMLPRVEYVNEFEQLLPMLHYVAEQRNVALIIFDDFDPWILTLFRRSRLLHHFILPISNLKSNIMVTRGSPLEKPLRRMVGLLHASGVMYFWHDREKRNARRQLCGKEELMFLDTGRTHSPLRWIHVKPAFIILYGGLAIASMWFAIECVLFKRRNVYSYIIQKLIS</sequence>
<keyword evidence="6 9" id="KW-0472">Membrane</keyword>
<dbReference type="InterPro" id="IPR001320">
    <property type="entry name" value="Iontro_rcpt_C"/>
</dbReference>
<evidence type="ECO:0000256" key="7">
    <source>
        <dbReference type="ARBA" id="ARBA00023170"/>
    </source>
</evidence>
<evidence type="ECO:0000259" key="10">
    <source>
        <dbReference type="Pfam" id="PF00060"/>
    </source>
</evidence>
<dbReference type="RefSeq" id="XP_052119898.1">
    <property type="nucleotide sequence ID" value="XM_052263938.1"/>
</dbReference>
<feature type="transmembrane region" description="Helical" evidence="9">
    <location>
        <begin position="6"/>
        <end position="27"/>
    </location>
</feature>
<evidence type="ECO:0000256" key="8">
    <source>
        <dbReference type="ARBA" id="ARBA00023180"/>
    </source>
</evidence>
<keyword evidence="7" id="KW-0675">Receptor</keyword>
<protein>
    <submittedName>
        <fullName evidence="12">Uncharacterized protein LOC113211877 isoform X1</fullName>
    </submittedName>
</protein>
<evidence type="ECO:0000256" key="3">
    <source>
        <dbReference type="ARBA" id="ARBA00022475"/>
    </source>
</evidence>
<evidence type="ECO:0000313" key="11">
    <source>
        <dbReference type="Proteomes" id="UP000504606"/>
    </source>
</evidence>
<dbReference type="PANTHER" id="PTHR42643">
    <property type="entry name" value="IONOTROPIC RECEPTOR 20A-RELATED"/>
    <property type="match status" value="1"/>
</dbReference>
<dbReference type="GO" id="GO:0005886">
    <property type="term" value="C:plasma membrane"/>
    <property type="evidence" value="ECO:0007669"/>
    <property type="project" value="UniProtKB-SubCell"/>
</dbReference>
<dbReference type="GO" id="GO:0050906">
    <property type="term" value="P:detection of stimulus involved in sensory perception"/>
    <property type="evidence" value="ECO:0007669"/>
    <property type="project" value="UniProtKB-ARBA"/>
</dbReference>
<evidence type="ECO:0000256" key="6">
    <source>
        <dbReference type="ARBA" id="ARBA00023136"/>
    </source>
</evidence>
<dbReference type="GeneID" id="113211877"/>
<evidence type="ECO:0000256" key="9">
    <source>
        <dbReference type="SAM" id="Phobius"/>
    </source>
</evidence>
<evidence type="ECO:0000256" key="1">
    <source>
        <dbReference type="ARBA" id="ARBA00004651"/>
    </source>
</evidence>
<proteinExistence type="inferred from homology"/>
<evidence type="ECO:0000256" key="5">
    <source>
        <dbReference type="ARBA" id="ARBA00022989"/>
    </source>
</evidence>
<organism evidence="11 12">
    <name type="scientific">Frankliniella occidentalis</name>
    <name type="common">Western flower thrips</name>
    <name type="synonym">Euthrips occidentalis</name>
    <dbReference type="NCBI Taxonomy" id="133901"/>
    <lineage>
        <taxon>Eukaryota</taxon>
        <taxon>Metazoa</taxon>
        <taxon>Ecdysozoa</taxon>
        <taxon>Arthropoda</taxon>
        <taxon>Hexapoda</taxon>
        <taxon>Insecta</taxon>
        <taxon>Pterygota</taxon>
        <taxon>Neoptera</taxon>
        <taxon>Paraneoptera</taxon>
        <taxon>Thysanoptera</taxon>
        <taxon>Terebrantia</taxon>
        <taxon>Thripoidea</taxon>
        <taxon>Thripidae</taxon>
        <taxon>Frankliniella</taxon>
    </lineage>
</organism>
<dbReference type="Proteomes" id="UP000504606">
    <property type="component" value="Unplaced"/>
</dbReference>
<feature type="domain" description="Ionotropic glutamate receptor C-terminal" evidence="10">
    <location>
        <begin position="8"/>
        <end position="263"/>
    </location>
</feature>
<keyword evidence="5 9" id="KW-1133">Transmembrane helix</keyword>
<keyword evidence="8" id="KW-0325">Glycoprotein</keyword>